<keyword evidence="2" id="KW-0489">Methyltransferase</keyword>
<dbReference type="GO" id="GO:0061542">
    <property type="term" value="F:3-demethylubiquinol 3-O-methyltransferase activity"/>
    <property type="evidence" value="ECO:0007669"/>
    <property type="project" value="UniProtKB-EC"/>
</dbReference>
<evidence type="ECO:0000313" key="2">
    <source>
        <dbReference type="EMBL" id="MFD1541762.1"/>
    </source>
</evidence>
<proteinExistence type="predicted"/>
<name>A0ABW4GKW5_9ACTN</name>
<dbReference type="PANTHER" id="PTHR43861:SF1">
    <property type="entry name" value="TRANS-ACONITATE 2-METHYLTRANSFERASE"/>
    <property type="match status" value="1"/>
</dbReference>
<dbReference type="PANTHER" id="PTHR43861">
    <property type="entry name" value="TRANS-ACONITATE 2-METHYLTRANSFERASE-RELATED"/>
    <property type="match status" value="1"/>
</dbReference>
<dbReference type="EMBL" id="JBHUCM010000029">
    <property type="protein sequence ID" value="MFD1541762.1"/>
    <property type="molecule type" value="Genomic_DNA"/>
</dbReference>
<evidence type="ECO:0000259" key="1">
    <source>
        <dbReference type="Pfam" id="PF08242"/>
    </source>
</evidence>
<dbReference type="RefSeq" id="WP_219534391.1">
    <property type="nucleotide sequence ID" value="NZ_JAHKRM010000022.1"/>
</dbReference>
<evidence type="ECO:0000313" key="3">
    <source>
        <dbReference type="Proteomes" id="UP001597097"/>
    </source>
</evidence>
<reference evidence="3" key="1">
    <citation type="journal article" date="2019" name="Int. J. Syst. Evol. Microbiol.">
        <title>The Global Catalogue of Microorganisms (GCM) 10K type strain sequencing project: providing services to taxonomists for standard genome sequencing and annotation.</title>
        <authorList>
            <consortium name="The Broad Institute Genomics Platform"/>
            <consortium name="The Broad Institute Genome Sequencing Center for Infectious Disease"/>
            <person name="Wu L."/>
            <person name="Ma J."/>
        </authorList>
    </citation>
    <scope>NUCLEOTIDE SEQUENCE [LARGE SCALE GENOMIC DNA]</scope>
    <source>
        <strain evidence="3">CGMCC 1.15399</strain>
    </source>
</reference>
<feature type="domain" description="Methyltransferase type 12" evidence="1">
    <location>
        <begin position="25"/>
        <end position="117"/>
    </location>
</feature>
<dbReference type="GO" id="GO:0032259">
    <property type="term" value="P:methylation"/>
    <property type="evidence" value="ECO:0007669"/>
    <property type="project" value="UniProtKB-KW"/>
</dbReference>
<dbReference type="GO" id="GO:0102208">
    <property type="term" value="F:2-polyprenyl-6-hydroxyphenol methylase activity"/>
    <property type="evidence" value="ECO:0007669"/>
    <property type="project" value="UniProtKB-EC"/>
</dbReference>
<dbReference type="InterPro" id="IPR013217">
    <property type="entry name" value="Methyltransf_12"/>
</dbReference>
<dbReference type="Proteomes" id="UP001597097">
    <property type="component" value="Unassembled WGS sequence"/>
</dbReference>
<keyword evidence="2" id="KW-0808">Transferase</keyword>
<dbReference type="EC" id="2.1.1.222" evidence="2"/>
<dbReference type="CDD" id="cd02440">
    <property type="entry name" value="AdoMet_MTases"/>
    <property type="match status" value="1"/>
</dbReference>
<dbReference type="EC" id="2.1.1.64" evidence="2"/>
<sequence>MSPNHVMEEPALLDAMGTVTGLRVLDLGCGDAAIGRTLLNAGCSSYLGLDGSAAMVEAAGETLQGTSGRAEQVDMEDFAAPPSSFDLIVSRLALHYVEDFAAVLMACHACLSPGGRIVFSVVHPVLSSYDAGTREPRTNWIVDDYFLKGPRQRSWLGGSVTWFHRTVEDYVDALVNAGFALSALRECAPREERFDGDLAELARRRRVPLFLLLSGTRI</sequence>
<dbReference type="Pfam" id="PF08242">
    <property type="entry name" value="Methyltransf_12"/>
    <property type="match status" value="1"/>
</dbReference>
<protein>
    <submittedName>
        <fullName evidence="2">Class I SAM-dependent methyltransferase</fullName>
        <ecNumber evidence="2">2.1.1.222</ecNumber>
        <ecNumber evidence="2">2.1.1.64</ecNumber>
    </submittedName>
</protein>
<organism evidence="2 3">
    <name type="scientific">Nonomuraea guangzhouensis</name>
    <dbReference type="NCBI Taxonomy" id="1291555"/>
    <lineage>
        <taxon>Bacteria</taxon>
        <taxon>Bacillati</taxon>
        <taxon>Actinomycetota</taxon>
        <taxon>Actinomycetes</taxon>
        <taxon>Streptosporangiales</taxon>
        <taxon>Streptosporangiaceae</taxon>
        <taxon>Nonomuraea</taxon>
    </lineage>
</organism>
<gene>
    <name evidence="2" type="ORF">ACFSJ0_32250</name>
</gene>
<comment type="caution">
    <text evidence="2">The sequence shown here is derived from an EMBL/GenBank/DDBJ whole genome shotgun (WGS) entry which is preliminary data.</text>
</comment>
<keyword evidence="3" id="KW-1185">Reference proteome</keyword>
<accession>A0ABW4GKW5</accession>